<dbReference type="OMA" id="ESCHINT"/>
<dbReference type="AlphaFoldDB" id="G0P0M5"/>
<sequence>MALVHKSPGVGILNRSGVSNPGPCLVEPQVSVAPTISLHELSVQLHPPVDTTSSGDQTVEPQDVVALASIGSGFFSKEKINEPKGFSLVKLRARVQEETHTDKFSRIFFNNIWRKMGCSTNSVNEEQYWIMMKGIAELELEHRTNPSRRLFSDLPAEILSQILGNLDPVSRLVCRNVSRSLRSIVDSEKPNIKCIELWEHSFGIQIRFSQPQRDVTFYRIEDDCLVYWRTNETIVEGDHYIRLALQCLKPILFNPKLKLVQFHAWLEDNSSVFQKLFDLMSDVVKTTNIQFHVEKLKPVLINHFLHFETFRVRLQSIPTNKVLRLMKILSTSAIFKRCDIEVLSDLDLNAIEEAFEMLPTNPVRQNGLLYVEVNYVQFSLRFWFDKSSFVIKRKSEEH</sequence>
<dbReference type="InParanoid" id="G0P0M5"/>
<dbReference type="PROSITE" id="PS50181">
    <property type="entry name" value="FBOX"/>
    <property type="match status" value="1"/>
</dbReference>
<dbReference type="EMBL" id="GL380002">
    <property type="protein sequence ID" value="EGT41799.1"/>
    <property type="molecule type" value="Genomic_DNA"/>
</dbReference>
<dbReference type="Proteomes" id="UP000008068">
    <property type="component" value="Unassembled WGS sequence"/>
</dbReference>
<dbReference type="InterPro" id="IPR040161">
    <property type="entry name" value="FB224"/>
</dbReference>
<dbReference type="Pfam" id="PF01827">
    <property type="entry name" value="FTH"/>
    <property type="match status" value="1"/>
</dbReference>
<proteinExistence type="predicted"/>
<dbReference type="SUPFAM" id="SSF81383">
    <property type="entry name" value="F-box domain"/>
    <property type="match status" value="1"/>
</dbReference>
<dbReference type="CDD" id="cd22150">
    <property type="entry name" value="F-box_CeFBXA-like"/>
    <property type="match status" value="1"/>
</dbReference>
<dbReference type="InterPro" id="IPR001810">
    <property type="entry name" value="F-box_dom"/>
</dbReference>
<gene>
    <name evidence="2" type="ORF">CAEBREN_21764</name>
</gene>
<evidence type="ECO:0000313" key="3">
    <source>
        <dbReference type="Proteomes" id="UP000008068"/>
    </source>
</evidence>
<protein>
    <recommendedName>
        <fullName evidence="1">F-box domain-containing protein</fullName>
    </recommendedName>
</protein>
<dbReference type="PANTHER" id="PTHR23015">
    <property type="entry name" value="UNCHARACTERIZED C.ELEGANS PROTEIN"/>
    <property type="match status" value="1"/>
</dbReference>
<reference evidence="3" key="1">
    <citation type="submission" date="2011-07" db="EMBL/GenBank/DDBJ databases">
        <authorList>
            <consortium name="Caenorhabditis brenneri Sequencing and Analysis Consortium"/>
            <person name="Wilson R.K."/>
        </authorList>
    </citation>
    <scope>NUCLEOTIDE SEQUENCE [LARGE SCALE GENOMIC DNA]</scope>
    <source>
        <strain evidence="3">PB2801</strain>
    </source>
</reference>
<feature type="domain" description="F-box" evidence="1">
    <location>
        <begin position="148"/>
        <end position="201"/>
    </location>
</feature>
<evidence type="ECO:0000259" key="1">
    <source>
        <dbReference type="PROSITE" id="PS50181"/>
    </source>
</evidence>
<dbReference type="SMART" id="SM00256">
    <property type="entry name" value="FBOX"/>
    <property type="match status" value="1"/>
</dbReference>
<dbReference type="InterPro" id="IPR002900">
    <property type="entry name" value="DUF38/FTH_CAE_spp"/>
</dbReference>
<dbReference type="PANTHER" id="PTHR23015:SF4">
    <property type="entry name" value="DUF38 DOMAIN-CONTAINING PROTEIN-RELATED"/>
    <property type="match status" value="1"/>
</dbReference>
<evidence type="ECO:0000313" key="2">
    <source>
        <dbReference type="EMBL" id="EGT41799.1"/>
    </source>
</evidence>
<dbReference type="OrthoDB" id="7600185at2759"/>
<dbReference type="GO" id="GO:0045087">
    <property type="term" value="P:innate immune response"/>
    <property type="evidence" value="ECO:0007669"/>
    <property type="project" value="TreeGrafter"/>
</dbReference>
<dbReference type="HOGENOM" id="CLU_693038_0_0_1"/>
<keyword evidence="3" id="KW-1185">Reference proteome</keyword>
<dbReference type="Gene3D" id="1.20.1280.50">
    <property type="match status" value="1"/>
</dbReference>
<organism evidence="3">
    <name type="scientific">Caenorhabditis brenneri</name>
    <name type="common">Nematode worm</name>
    <dbReference type="NCBI Taxonomy" id="135651"/>
    <lineage>
        <taxon>Eukaryota</taxon>
        <taxon>Metazoa</taxon>
        <taxon>Ecdysozoa</taxon>
        <taxon>Nematoda</taxon>
        <taxon>Chromadorea</taxon>
        <taxon>Rhabditida</taxon>
        <taxon>Rhabditina</taxon>
        <taxon>Rhabditomorpha</taxon>
        <taxon>Rhabditoidea</taxon>
        <taxon>Rhabditidae</taxon>
        <taxon>Peloderinae</taxon>
        <taxon>Caenorhabditis</taxon>
    </lineage>
</organism>
<dbReference type="InterPro" id="IPR036047">
    <property type="entry name" value="F-box-like_dom_sf"/>
</dbReference>
<accession>G0P0M5</accession>
<name>G0P0M5_CAEBE</name>
<dbReference type="Pfam" id="PF00646">
    <property type="entry name" value="F-box"/>
    <property type="match status" value="1"/>
</dbReference>